<proteinExistence type="predicted"/>
<dbReference type="Proteomes" id="UP000320672">
    <property type="component" value="Chromosome"/>
</dbReference>
<evidence type="ECO:0000259" key="1">
    <source>
        <dbReference type="Pfam" id="PF00534"/>
    </source>
</evidence>
<feature type="domain" description="Glycosyltransferase subfamily 4-like N-terminal" evidence="2">
    <location>
        <begin position="14"/>
        <end position="176"/>
    </location>
</feature>
<name>A0A517MLT0_9BACT</name>
<dbReference type="GO" id="GO:0102319">
    <property type="term" value="F:2-deoxystreptamine N-acetyl-D-glucosaminyltransferase activity"/>
    <property type="evidence" value="ECO:0007669"/>
    <property type="project" value="UniProtKB-EC"/>
</dbReference>
<evidence type="ECO:0000259" key="2">
    <source>
        <dbReference type="Pfam" id="PF13579"/>
    </source>
</evidence>
<keyword evidence="3" id="KW-0808">Transferase</keyword>
<evidence type="ECO:0000313" key="3">
    <source>
        <dbReference type="EMBL" id="QDS95810.1"/>
    </source>
</evidence>
<dbReference type="PANTHER" id="PTHR12526:SF630">
    <property type="entry name" value="GLYCOSYLTRANSFERASE"/>
    <property type="match status" value="1"/>
</dbReference>
<dbReference type="CDD" id="cd03808">
    <property type="entry name" value="GT4_CapM-like"/>
    <property type="match status" value="1"/>
</dbReference>
<reference evidence="3 4" key="1">
    <citation type="submission" date="2019-02" db="EMBL/GenBank/DDBJ databases">
        <title>Deep-cultivation of Planctomycetes and their phenomic and genomic characterization uncovers novel biology.</title>
        <authorList>
            <person name="Wiegand S."/>
            <person name="Jogler M."/>
            <person name="Boedeker C."/>
            <person name="Pinto D."/>
            <person name="Vollmers J."/>
            <person name="Rivas-Marin E."/>
            <person name="Kohn T."/>
            <person name="Peeters S.H."/>
            <person name="Heuer A."/>
            <person name="Rast P."/>
            <person name="Oberbeckmann S."/>
            <person name="Bunk B."/>
            <person name="Jeske O."/>
            <person name="Meyerdierks A."/>
            <person name="Storesund J.E."/>
            <person name="Kallscheuer N."/>
            <person name="Luecker S."/>
            <person name="Lage O.M."/>
            <person name="Pohl T."/>
            <person name="Merkel B.J."/>
            <person name="Hornburger P."/>
            <person name="Mueller R.-W."/>
            <person name="Bruemmer F."/>
            <person name="Labrenz M."/>
            <person name="Spormann A.M."/>
            <person name="Op den Camp H."/>
            <person name="Overmann J."/>
            <person name="Amann R."/>
            <person name="Jetten M.S.M."/>
            <person name="Mascher T."/>
            <person name="Medema M.H."/>
            <person name="Devos D.P."/>
            <person name="Kaster A.-K."/>
            <person name="Ovreas L."/>
            <person name="Rohde M."/>
            <person name="Galperin M.Y."/>
            <person name="Jogler C."/>
        </authorList>
    </citation>
    <scope>NUCLEOTIDE SEQUENCE [LARGE SCALE GENOMIC DNA]</scope>
    <source>
        <strain evidence="3 4">FF011L</strain>
    </source>
</reference>
<gene>
    <name evidence="3" type="primary">neoD</name>
    <name evidence="3" type="ORF">FF011L_46110</name>
</gene>
<dbReference type="AlphaFoldDB" id="A0A517MLT0"/>
<keyword evidence="3" id="KW-0328">Glycosyltransferase</keyword>
<dbReference type="RefSeq" id="WP_145355749.1">
    <property type="nucleotide sequence ID" value="NZ_CP036262.1"/>
</dbReference>
<evidence type="ECO:0000313" key="4">
    <source>
        <dbReference type="Proteomes" id="UP000320672"/>
    </source>
</evidence>
<keyword evidence="4" id="KW-1185">Reference proteome</keyword>
<dbReference type="KEGG" id="rml:FF011L_46110"/>
<protein>
    <submittedName>
        <fullName evidence="3">2-deoxystreptamine N-acetyl-D-glucosaminyltransferase</fullName>
        <ecNumber evidence="3">2.4.1.283</ecNumber>
    </submittedName>
</protein>
<feature type="domain" description="Glycosyl transferase family 1" evidence="1">
    <location>
        <begin position="192"/>
        <end position="361"/>
    </location>
</feature>
<dbReference type="Pfam" id="PF13579">
    <property type="entry name" value="Glyco_trans_4_4"/>
    <property type="match status" value="1"/>
</dbReference>
<dbReference type="EMBL" id="CP036262">
    <property type="protein sequence ID" value="QDS95810.1"/>
    <property type="molecule type" value="Genomic_DNA"/>
</dbReference>
<accession>A0A517MLT0</accession>
<dbReference type="PANTHER" id="PTHR12526">
    <property type="entry name" value="GLYCOSYLTRANSFERASE"/>
    <property type="match status" value="1"/>
</dbReference>
<dbReference type="OrthoDB" id="9806653at2"/>
<dbReference type="Pfam" id="PF00534">
    <property type="entry name" value="Glycos_transf_1"/>
    <property type="match status" value="1"/>
</dbReference>
<dbReference type="InterPro" id="IPR001296">
    <property type="entry name" value="Glyco_trans_1"/>
</dbReference>
<organism evidence="3 4">
    <name type="scientific">Roseimaritima multifibrata</name>
    <dbReference type="NCBI Taxonomy" id="1930274"/>
    <lineage>
        <taxon>Bacteria</taxon>
        <taxon>Pseudomonadati</taxon>
        <taxon>Planctomycetota</taxon>
        <taxon>Planctomycetia</taxon>
        <taxon>Pirellulales</taxon>
        <taxon>Pirellulaceae</taxon>
        <taxon>Roseimaritima</taxon>
    </lineage>
</organism>
<dbReference type="InterPro" id="IPR028098">
    <property type="entry name" value="Glyco_trans_4-like_N"/>
</dbReference>
<dbReference type="EC" id="2.4.1.283" evidence="3"/>
<sequence length="384" mass="42223">MRIAHVITRMIVGGAQENTLLTCHGLLRDYGDDVLLLTGPSLGPEGGLLEQGRVGELPTKELPMLRRAIHPLNDAKALAALKAALRDFKPDVVHTHSAKGGILGRQAAWALKVPAILHTVHGAPFYPYQPAPIRWFYRKCERRAAKQCHRLISVADAMTDLMVEGGVADRSKFTTVYSGMDVAPFLAADKTREQTRKKLGIQPDDIVIGKIARLFHLKGHDDLIHAASRVLAEHPKVKFLLVGDGVLREELEKKISSLGLTDRFLLTGLVPPVEIPSLIGAMDALVHTSYREGLARALPQALIAGKPVVSYDVDGAREVVINDETGFLVPAGGIDELARRLIQIAGDPQLRLRLGATGRERFTEPFQAETMTRRLREIYEELLK</sequence>
<dbReference type="Gene3D" id="3.40.50.2000">
    <property type="entry name" value="Glycogen Phosphorylase B"/>
    <property type="match status" value="2"/>
</dbReference>
<dbReference type="SUPFAM" id="SSF53756">
    <property type="entry name" value="UDP-Glycosyltransferase/glycogen phosphorylase"/>
    <property type="match status" value="1"/>
</dbReference>